<keyword evidence="3" id="KW-1133">Transmembrane helix</keyword>
<name>A0A6A6WZM3_9PLEO</name>
<dbReference type="PANTHER" id="PTHR13315">
    <property type="entry name" value="METALLO PHOSPHOESTERASE RELATED"/>
    <property type="match status" value="1"/>
</dbReference>
<feature type="transmembrane region" description="Helical" evidence="3">
    <location>
        <begin position="498"/>
        <end position="518"/>
    </location>
</feature>
<evidence type="ECO:0000313" key="4">
    <source>
        <dbReference type="EMBL" id="KAF2789539.1"/>
    </source>
</evidence>
<protein>
    <submittedName>
        <fullName evidence="4">Uncharacterized protein</fullName>
    </submittedName>
</protein>
<feature type="region of interest" description="Disordered" evidence="2">
    <location>
        <begin position="528"/>
        <end position="596"/>
    </location>
</feature>
<organism evidence="4 5">
    <name type="scientific">Melanomma pulvis-pyrius CBS 109.77</name>
    <dbReference type="NCBI Taxonomy" id="1314802"/>
    <lineage>
        <taxon>Eukaryota</taxon>
        <taxon>Fungi</taxon>
        <taxon>Dikarya</taxon>
        <taxon>Ascomycota</taxon>
        <taxon>Pezizomycotina</taxon>
        <taxon>Dothideomycetes</taxon>
        <taxon>Pleosporomycetidae</taxon>
        <taxon>Pleosporales</taxon>
        <taxon>Melanommataceae</taxon>
        <taxon>Melanomma</taxon>
    </lineage>
</organism>
<dbReference type="GO" id="GO:0016020">
    <property type="term" value="C:membrane"/>
    <property type="evidence" value="ECO:0007669"/>
    <property type="project" value="GOC"/>
</dbReference>
<dbReference type="PANTHER" id="PTHR13315:SF4">
    <property type="entry name" value="METALLOPHOSPHOESTERASE, ISOFORM E"/>
    <property type="match status" value="1"/>
</dbReference>
<gene>
    <name evidence="4" type="ORF">K505DRAFT_378146</name>
</gene>
<evidence type="ECO:0000256" key="3">
    <source>
        <dbReference type="SAM" id="Phobius"/>
    </source>
</evidence>
<dbReference type="OrthoDB" id="5977743at2759"/>
<feature type="compositionally biased region" description="Low complexity" evidence="2">
    <location>
        <begin position="560"/>
        <end position="571"/>
    </location>
</feature>
<dbReference type="SUPFAM" id="SSF56300">
    <property type="entry name" value="Metallo-dependent phosphatases"/>
    <property type="match status" value="1"/>
</dbReference>
<dbReference type="GO" id="GO:0005783">
    <property type="term" value="C:endoplasmic reticulum"/>
    <property type="evidence" value="ECO:0007669"/>
    <property type="project" value="TreeGrafter"/>
</dbReference>
<keyword evidence="3" id="KW-0812">Transmembrane</keyword>
<reference evidence="4" key="1">
    <citation type="journal article" date="2020" name="Stud. Mycol.">
        <title>101 Dothideomycetes genomes: a test case for predicting lifestyles and emergence of pathogens.</title>
        <authorList>
            <person name="Haridas S."/>
            <person name="Albert R."/>
            <person name="Binder M."/>
            <person name="Bloem J."/>
            <person name="Labutti K."/>
            <person name="Salamov A."/>
            <person name="Andreopoulos B."/>
            <person name="Baker S."/>
            <person name="Barry K."/>
            <person name="Bills G."/>
            <person name="Bluhm B."/>
            <person name="Cannon C."/>
            <person name="Castanera R."/>
            <person name="Culley D."/>
            <person name="Daum C."/>
            <person name="Ezra D."/>
            <person name="Gonzalez J."/>
            <person name="Henrissat B."/>
            <person name="Kuo A."/>
            <person name="Liang C."/>
            <person name="Lipzen A."/>
            <person name="Lutzoni F."/>
            <person name="Magnuson J."/>
            <person name="Mondo S."/>
            <person name="Nolan M."/>
            <person name="Ohm R."/>
            <person name="Pangilinan J."/>
            <person name="Park H.-J."/>
            <person name="Ramirez L."/>
            <person name="Alfaro M."/>
            <person name="Sun H."/>
            <person name="Tritt A."/>
            <person name="Yoshinaga Y."/>
            <person name="Zwiers L.-H."/>
            <person name="Turgeon B."/>
            <person name="Goodwin S."/>
            <person name="Spatafora J."/>
            <person name="Crous P."/>
            <person name="Grigoriev I."/>
        </authorList>
    </citation>
    <scope>NUCLEOTIDE SEQUENCE</scope>
    <source>
        <strain evidence="4">CBS 109.77</strain>
    </source>
</reference>
<dbReference type="Proteomes" id="UP000799757">
    <property type="component" value="Unassembled WGS sequence"/>
</dbReference>
<feature type="region of interest" description="Disordered" evidence="2">
    <location>
        <begin position="360"/>
        <end position="379"/>
    </location>
</feature>
<dbReference type="GO" id="GO:0006506">
    <property type="term" value="P:GPI anchor biosynthetic process"/>
    <property type="evidence" value="ECO:0007669"/>
    <property type="project" value="InterPro"/>
</dbReference>
<evidence type="ECO:0000256" key="2">
    <source>
        <dbReference type="SAM" id="MobiDB-lite"/>
    </source>
</evidence>
<feature type="transmembrane region" description="Helical" evidence="3">
    <location>
        <begin position="57"/>
        <end position="75"/>
    </location>
</feature>
<accession>A0A6A6WZM3</accession>
<dbReference type="EMBL" id="MU002129">
    <property type="protein sequence ID" value="KAF2789539.1"/>
    <property type="molecule type" value="Genomic_DNA"/>
</dbReference>
<evidence type="ECO:0000256" key="1">
    <source>
        <dbReference type="ARBA" id="ARBA00023136"/>
    </source>
</evidence>
<dbReference type="InterPro" id="IPR029052">
    <property type="entry name" value="Metallo-depent_PP-like"/>
</dbReference>
<feature type="compositionally biased region" description="Basic and acidic residues" evidence="2">
    <location>
        <begin position="546"/>
        <end position="559"/>
    </location>
</feature>
<proteinExistence type="predicted"/>
<dbReference type="InterPro" id="IPR033308">
    <property type="entry name" value="PGAP5/Cdc1/Ted1"/>
</dbReference>
<keyword evidence="5" id="KW-1185">Reference proteome</keyword>
<feature type="transmembrane region" description="Helical" evidence="3">
    <location>
        <begin position="645"/>
        <end position="668"/>
    </location>
</feature>
<dbReference type="AlphaFoldDB" id="A0A6A6WZM3"/>
<evidence type="ECO:0000313" key="5">
    <source>
        <dbReference type="Proteomes" id="UP000799757"/>
    </source>
</evidence>
<keyword evidence="1 3" id="KW-0472">Membrane</keyword>
<sequence length="673" mass="76159">MVVYDDYGVPVGAYSEPETLTHQAYRVARAFILYRVRPVAQRGFLEIRSRRWTWKSLLTLVKVLIVVWFVALYWGERMVFKDSIDACRWENWENWASDANPHRVLFVADPQLVDPHTYPGRPWPLNTLTVKFTDQYIRRTYSRMQKVLYPDTTAFLGDLFDGGREWSTRTTKSPETRYQKYGNSFWLKEYDRFGRIFFDHWGDGGMAPRPGQPGRKIISSLPGNHDLGFAKGIQTGVRNRFNAYFGDGNRMDIIGNHTFVSLDSVSLSAFGEPDSQSLEELWKPAINFLKDAKTQKTRLVQRELRAQQGLRPYPQFSHDIINEQELVQAVLPHSDDSVTEFPTILLTHVPLYRAPGTPCGPFRERWPPTPPPKGQTEPLENDERNAIRVAGGYQYQNVLRREITVDIAEKVGDIQYAFSGDDHDYCEVVHKDYDSSGSGIREITVKSISWAMGVRKPGVLLVSLWNPVDERGNSLLVDSSGPTIQTQLCLLPDQLEVFIRYGALFGITLVTLAIRAALIAAGISASSSTANSDSLLPTVEHTSSAENEKADPSSHRQPDSCDTSSNSSTSSERGKLQVRSSNARTRSGSPNTGYGLPATQGNYSYPLVQHAGYFGPAEDEEERKGMKVWGTVTTKKTKPKKKGLALIWHEFVYSLLRVGVVVFGWYFWLIRHW</sequence>
<feature type="compositionally biased region" description="Polar residues" evidence="2">
    <location>
        <begin position="578"/>
        <end position="592"/>
    </location>
</feature>